<dbReference type="SUPFAM" id="SSF55073">
    <property type="entry name" value="Nucleotide cyclase"/>
    <property type="match status" value="1"/>
</dbReference>
<dbReference type="PROSITE" id="PS50006">
    <property type="entry name" value="FHA_DOMAIN"/>
    <property type="match status" value="1"/>
</dbReference>
<dbReference type="CDD" id="cd07302">
    <property type="entry name" value="CHD"/>
    <property type="match status" value="1"/>
</dbReference>
<dbReference type="GO" id="GO:0035556">
    <property type="term" value="P:intracellular signal transduction"/>
    <property type="evidence" value="ECO:0007669"/>
    <property type="project" value="InterPro"/>
</dbReference>
<dbReference type="Gene3D" id="2.60.200.20">
    <property type="match status" value="1"/>
</dbReference>
<dbReference type="InterPro" id="IPR029787">
    <property type="entry name" value="Nucleotide_cyclase"/>
</dbReference>
<dbReference type="InterPro" id="IPR050697">
    <property type="entry name" value="Adenylyl/Guanylyl_Cyclase_3/4"/>
</dbReference>
<gene>
    <name evidence="3" type="ORF">MNBD_PLANCTO02-3111</name>
</gene>
<name>A0A3B1DKM5_9ZZZZ</name>
<dbReference type="AlphaFoldDB" id="A0A3B1DKM5"/>
<dbReference type="CDD" id="cd00060">
    <property type="entry name" value="FHA"/>
    <property type="match status" value="1"/>
</dbReference>
<organism evidence="3">
    <name type="scientific">hydrothermal vent metagenome</name>
    <dbReference type="NCBI Taxonomy" id="652676"/>
    <lineage>
        <taxon>unclassified sequences</taxon>
        <taxon>metagenomes</taxon>
        <taxon>ecological metagenomes</taxon>
    </lineage>
</organism>
<dbReference type="SUPFAM" id="SSF49879">
    <property type="entry name" value="SMAD/FHA domain"/>
    <property type="match status" value="1"/>
</dbReference>
<dbReference type="GO" id="GO:0004016">
    <property type="term" value="F:adenylate cyclase activity"/>
    <property type="evidence" value="ECO:0007669"/>
    <property type="project" value="UniProtKB-EC"/>
</dbReference>
<dbReference type="Pfam" id="PF00211">
    <property type="entry name" value="Guanylate_cyc"/>
    <property type="match status" value="1"/>
</dbReference>
<protein>
    <submittedName>
        <fullName evidence="3">Adenylate cyclase</fullName>
        <ecNumber evidence="3">4.6.1.1</ecNumber>
    </submittedName>
</protein>
<dbReference type="GO" id="GO:0006171">
    <property type="term" value="P:cAMP biosynthetic process"/>
    <property type="evidence" value="ECO:0007669"/>
    <property type="project" value="TreeGrafter"/>
</dbReference>
<dbReference type="Gene3D" id="3.30.70.1230">
    <property type="entry name" value="Nucleotide cyclase"/>
    <property type="match status" value="1"/>
</dbReference>
<accession>A0A3B1DKM5</accession>
<reference evidence="3" key="1">
    <citation type="submission" date="2018-06" db="EMBL/GenBank/DDBJ databases">
        <authorList>
            <person name="Zhirakovskaya E."/>
        </authorList>
    </citation>
    <scope>NUCLEOTIDE SEQUENCE</scope>
</reference>
<evidence type="ECO:0000313" key="3">
    <source>
        <dbReference type="EMBL" id="VAX39461.1"/>
    </source>
</evidence>
<feature type="domain" description="Guanylate cyclase" evidence="2">
    <location>
        <begin position="335"/>
        <end position="468"/>
    </location>
</feature>
<sequence length="593" mass="66261">MMFELLIVGPHSAQRLRYPLATETRYLLGRGTDADLPVPWDLYLSKKHASLNVVEGKVEVTLLDSATNPLFSSGQPVEHLSLRDGDYFVIGSTTFYLSATKIQFGSTSLEPIQEVTFGQKELKDIRIHDADRRIDVLASLSEIISEARGDEELHFRLVNLLLTGVPHAEAVAIVSFDEEETADILQWGRRRETAGKFYPSSKLVKEALFNKQKSVLHTWGSKEQGKSDYTEANDFDWAYCTPIHDNSKKKWGIYVAGTLKLPFVGGKLSDGGRSDLHADVKFTEIVAELISSVQKSNQWERQRSGMKQFFAPPILDAIGEDINSALLEPRECNVTILFCDLRGFSKQSEQSEDDLLGLLDRVSSALGIMQRQILKHGGVTGDFLGDATLGFWGWPIESDNSPLDACRAALDIHAAFKKMHNQKNHPLANFQLGIGIANGIAVAGKIGTSERVTFTVFGPVVNLASRLESMTKQLRVPIVLDEQTANIVRERLHQSEGRIRKLANVLPYGMEKSVLVNELLPPVSDYPEFTDAHCKIYEAGVEDFIAGRWEEAYQRLHQMPANDRAQDFLSVLIAQHNRIAPPDWDGIIRLPRK</sequence>
<dbReference type="SMART" id="SM00044">
    <property type="entry name" value="CYCc"/>
    <property type="match status" value="1"/>
</dbReference>
<evidence type="ECO:0000259" key="1">
    <source>
        <dbReference type="PROSITE" id="PS50006"/>
    </source>
</evidence>
<dbReference type="InterPro" id="IPR001054">
    <property type="entry name" value="A/G_cyclase"/>
</dbReference>
<dbReference type="PROSITE" id="PS50125">
    <property type="entry name" value="GUANYLATE_CYCLASE_2"/>
    <property type="match status" value="1"/>
</dbReference>
<keyword evidence="3" id="KW-0456">Lyase</keyword>
<evidence type="ECO:0000259" key="2">
    <source>
        <dbReference type="PROSITE" id="PS50125"/>
    </source>
</evidence>
<feature type="domain" description="FHA" evidence="1">
    <location>
        <begin position="26"/>
        <end position="77"/>
    </location>
</feature>
<dbReference type="EC" id="4.6.1.1" evidence="3"/>
<proteinExistence type="predicted"/>
<dbReference type="PANTHER" id="PTHR43081">
    <property type="entry name" value="ADENYLATE CYCLASE, TERMINAL-DIFFERENTIATION SPECIFIC-RELATED"/>
    <property type="match status" value="1"/>
</dbReference>
<dbReference type="EMBL" id="UOGL01000333">
    <property type="protein sequence ID" value="VAX39461.1"/>
    <property type="molecule type" value="Genomic_DNA"/>
</dbReference>
<dbReference type="InterPro" id="IPR000253">
    <property type="entry name" value="FHA_dom"/>
</dbReference>
<dbReference type="PANTHER" id="PTHR43081:SF20">
    <property type="entry name" value="TWO-COMPONENT RESPONSE REGULATOR"/>
    <property type="match status" value="1"/>
</dbReference>
<dbReference type="InterPro" id="IPR008984">
    <property type="entry name" value="SMAD_FHA_dom_sf"/>
</dbReference>